<dbReference type="Proteomes" id="UP000279962">
    <property type="component" value="Chromosome"/>
</dbReference>
<sequence length="501" mass="59287">MANNTMISLAKAQTLLLDLLDQQDYFNVKLMDQIQRLVIGHDHYFEVQCWQDLLKQDTAIQKHFTDFLNFYLEAFPKIQQGFEQSMTVQMQKFDTALRKYQINLMANDQTEIWNQLQSDSEMASIFQEQSGQQQLIYLNYWLQAFSPFAEHNVSLFWQVFQTYPMETFDLLLQLPESDLKAENIEIFYQLFEEEKLGFAISGVRPTQYIQYFYNQFPEFLMEIPQRFQQTSSDHLKEKLIACLSDRPVLLPESLQQFILDTFIEYVKHQNQSIFNMSLDALAQCKTIIIPTEVIQNLKDLLHDDEVWFRPMSAMRALHGIGVQEQWFKDHLLDALDQPYGCDDESPQNTSIDLLVQLKENGLYVTDKITQLLNEAILENDQDAIKNLSVYLEAYPQLANHYQPILWQWIESLSQQAEDECWLNGKILKTFLQLSEWAKWQPNAQQWQSLEIVLHEVLEYLSAEDREEYFELLTQNLKLDQKIIQDLKHWCEANDQENHGEH</sequence>
<evidence type="ECO:0000313" key="1">
    <source>
        <dbReference type="EMBL" id="AYO54867.1"/>
    </source>
</evidence>
<reference evidence="1 2" key="1">
    <citation type="submission" date="2018-10" db="EMBL/GenBank/DDBJ databases">
        <title>The complete genome of Acinetobacter wuhouensis strain WCHAW010062.</title>
        <authorList>
            <person name="Hu Y."/>
            <person name="Long H."/>
            <person name="Feng Y."/>
            <person name="Zong Z."/>
        </authorList>
    </citation>
    <scope>NUCLEOTIDE SEQUENCE [LARGE SCALE GENOMIC DNA]</scope>
    <source>
        <strain evidence="1 2">WCHAW010062</strain>
    </source>
</reference>
<dbReference type="SUPFAM" id="SSF48371">
    <property type="entry name" value="ARM repeat"/>
    <property type="match status" value="1"/>
</dbReference>
<gene>
    <name evidence="1" type="ORF">CDG68_14930</name>
</gene>
<protein>
    <submittedName>
        <fullName evidence="1">Uncharacterized protein</fullName>
    </submittedName>
</protein>
<proteinExistence type="predicted"/>
<dbReference type="EMBL" id="CP033133">
    <property type="protein sequence ID" value="AYO54867.1"/>
    <property type="molecule type" value="Genomic_DNA"/>
</dbReference>
<accession>A0A3G2T5L6</accession>
<evidence type="ECO:0000313" key="2">
    <source>
        <dbReference type="Proteomes" id="UP000279962"/>
    </source>
</evidence>
<dbReference type="InterPro" id="IPR016024">
    <property type="entry name" value="ARM-type_fold"/>
</dbReference>
<dbReference type="AlphaFoldDB" id="A0A3G2T5L6"/>
<dbReference type="RefSeq" id="WP_087553998.1">
    <property type="nucleotide sequence ID" value="NZ_CP033133.1"/>
</dbReference>
<name>A0A3G2T5L6_9GAMM</name>
<organism evidence="1 2">
    <name type="scientific">Acinetobacter wuhouensis</name>
    <dbReference type="NCBI Taxonomy" id="1879050"/>
    <lineage>
        <taxon>Bacteria</taxon>
        <taxon>Pseudomonadati</taxon>
        <taxon>Pseudomonadota</taxon>
        <taxon>Gammaproteobacteria</taxon>
        <taxon>Moraxellales</taxon>
        <taxon>Moraxellaceae</taxon>
        <taxon>Acinetobacter</taxon>
    </lineage>
</organism>